<reference evidence="7 8" key="1">
    <citation type="submission" date="2017-06" db="EMBL/GenBank/DDBJ databases">
        <authorList>
            <person name="Kim H.J."/>
            <person name="Triplett B.A."/>
        </authorList>
    </citation>
    <scope>NUCLEOTIDE SEQUENCE [LARGE SCALE GENOMIC DNA]</scope>
</reference>
<dbReference type="GeneID" id="40088174"/>
<keyword evidence="5" id="KW-0411">Iron-sulfur</keyword>
<organism evidence="7 8">
    <name type="scientific">Agrobacterium phage Atu_ph07</name>
    <dbReference type="NCBI Taxonomy" id="2024264"/>
    <lineage>
        <taxon>Viruses</taxon>
        <taxon>Duplodnaviria</taxon>
        <taxon>Heunggongvirae</taxon>
        <taxon>Uroviricota</taxon>
        <taxon>Caudoviricetes</taxon>
        <taxon>Polybotosvirus</taxon>
        <taxon>Polybotosvirus Atuph07</taxon>
    </lineage>
</organism>
<evidence type="ECO:0000256" key="4">
    <source>
        <dbReference type="ARBA" id="ARBA00023004"/>
    </source>
</evidence>
<dbReference type="CDD" id="cd01335">
    <property type="entry name" value="Radical_SAM"/>
    <property type="match status" value="1"/>
</dbReference>
<dbReference type="Gene3D" id="3.20.20.70">
    <property type="entry name" value="Aldolase class I"/>
    <property type="match status" value="1"/>
</dbReference>
<protein>
    <recommendedName>
        <fullName evidence="6">Radical SAM core domain-containing protein</fullName>
    </recommendedName>
</protein>
<dbReference type="PANTHER" id="PTHR43273">
    <property type="entry name" value="ANAEROBIC SULFATASE-MATURATING ENZYME HOMOLOG ASLB-RELATED"/>
    <property type="match status" value="1"/>
</dbReference>
<evidence type="ECO:0000313" key="7">
    <source>
        <dbReference type="EMBL" id="AUZ94953.1"/>
    </source>
</evidence>
<keyword evidence="3" id="KW-0479">Metal-binding</keyword>
<comment type="cofactor">
    <cofactor evidence="1">
        <name>[4Fe-4S] cluster</name>
        <dbReference type="ChEBI" id="CHEBI:49883"/>
    </cofactor>
</comment>
<dbReference type="GO" id="GO:0046872">
    <property type="term" value="F:metal ion binding"/>
    <property type="evidence" value="ECO:0007669"/>
    <property type="project" value="UniProtKB-KW"/>
</dbReference>
<name>A0A2L0UZJ6_9CAUD</name>
<dbReference type="GO" id="GO:0051536">
    <property type="term" value="F:iron-sulfur cluster binding"/>
    <property type="evidence" value="ECO:0007669"/>
    <property type="project" value="UniProtKB-KW"/>
</dbReference>
<dbReference type="SFLD" id="SFLDS00029">
    <property type="entry name" value="Radical_SAM"/>
    <property type="match status" value="1"/>
</dbReference>
<dbReference type="Proteomes" id="UP000223025">
    <property type="component" value="Segment"/>
</dbReference>
<proteinExistence type="predicted"/>
<evidence type="ECO:0000313" key="8">
    <source>
        <dbReference type="Proteomes" id="UP000223025"/>
    </source>
</evidence>
<sequence>MLKELQIYLKTTETCQLNCAHCFTSGRFGKKIYFDPDKTIDWFKRLHHAQPTLRHVTVEFHGGEPFLAPVADMRKVWNECKDLFPNMRWAACTNLTYTLDDEKLEFMKEAMFPYIATSWDDGIRFENEKQESLWRKNLKTLVDEGFEVTLMVSLSKKTIQKEPIELFRMAAELGVKWVSLERITPHGNAVGSQNVFPSNIEMDEWFLKMWHQSVETKAWEWAPKNVFMNGILEKFNRGHTGGVFCRNCETKMFTINPDGSIGGCPNDAPINNYGHLDDDINTLLYNPGRMKKIACEAFRNPACYHCPVFDICNGDCQQMLWQGNVCASPKSMIKHLKTINNYELFEMFLKED</sequence>
<dbReference type="KEGG" id="vg:40088174"/>
<dbReference type="InterPro" id="IPR058240">
    <property type="entry name" value="rSAM_sf"/>
</dbReference>
<dbReference type="EMBL" id="MF403008">
    <property type="protein sequence ID" value="AUZ94953.1"/>
    <property type="molecule type" value="Genomic_DNA"/>
</dbReference>
<dbReference type="PANTHER" id="PTHR43273:SF8">
    <property type="entry name" value="RADICAL SAM DOMAIN PROTEIN"/>
    <property type="match status" value="1"/>
</dbReference>
<evidence type="ECO:0000256" key="2">
    <source>
        <dbReference type="ARBA" id="ARBA00022691"/>
    </source>
</evidence>
<dbReference type="GO" id="GO:0016491">
    <property type="term" value="F:oxidoreductase activity"/>
    <property type="evidence" value="ECO:0007669"/>
    <property type="project" value="InterPro"/>
</dbReference>
<dbReference type="SUPFAM" id="SSF102114">
    <property type="entry name" value="Radical SAM enzymes"/>
    <property type="match status" value="1"/>
</dbReference>
<accession>A0A2L0UZJ6</accession>
<dbReference type="OrthoDB" id="12523at10239"/>
<dbReference type="RefSeq" id="YP_009611836.1">
    <property type="nucleotide sequence ID" value="NC_042013.1"/>
</dbReference>
<evidence type="ECO:0000259" key="6">
    <source>
        <dbReference type="Pfam" id="PF04055"/>
    </source>
</evidence>
<dbReference type="NCBIfam" id="TIGR04085">
    <property type="entry name" value="rSAM_more_4Fe4S"/>
    <property type="match status" value="1"/>
</dbReference>
<evidence type="ECO:0000256" key="5">
    <source>
        <dbReference type="ARBA" id="ARBA00023014"/>
    </source>
</evidence>
<dbReference type="InterPro" id="IPR023885">
    <property type="entry name" value="4Fe4S-binding_SPASM_dom"/>
</dbReference>
<evidence type="ECO:0000256" key="1">
    <source>
        <dbReference type="ARBA" id="ARBA00001966"/>
    </source>
</evidence>
<keyword evidence="8" id="KW-1185">Reference proteome</keyword>
<evidence type="ECO:0000256" key="3">
    <source>
        <dbReference type="ARBA" id="ARBA00022723"/>
    </source>
</evidence>
<dbReference type="SFLD" id="SFLDG01067">
    <property type="entry name" value="SPASM/twitch_domain_containing"/>
    <property type="match status" value="1"/>
</dbReference>
<dbReference type="InterPro" id="IPR013785">
    <property type="entry name" value="Aldolase_TIM"/>
</dbReference>
<keyword evidence="4" id="KW-0408">Iron</keyword>
<dbReference type="Pfam" id="PF04055">
    <property type="entry name" value="Radical_SAM"/>
    <property type="match status" value="1"/>
</dbReference>
<dbReference type="InterPro" id="IPR023867">
    <property type="entry name" value="Sulphatase_maturase_rSAM"/>
</dbReference>
<dbReference type="InterPro" id="IPR007197">
    <property type="entry name" value="rSAM"/>
</dbReference>
<feature type="domain" description="Radical SAM core" evidence="6">
    <location>
        <begin position="10"/>
        <end position="147"/>
    </location>
</feature>
<keyword evidence="2" id="KW-0949">S-adenosyl-L-methionine</keyword>